<name>A0AC61RN28_9FIRM</name>
<evidence type="ECO:0000313" key="2">
    <source>
        <dbReference type="Proteomes" id="UP000304953"/>
    </source>
</evidence>
<reference evidence="1" key="1">
    <citation type="submission" date="2019-04" db="EMBL/GenBank/DDBJ databases">
        <title>Microbes associate with the intestines of laboratory mice.</title>
        <authorList>
            <person name="Navarre W."/>
            <person name="Wong E."/>
            <person name="Huang K."/>
            <person name="Tropini C."/>
            <person name="Ng K."/>
            <person name="Yu B."/>
        </authorList>
    </citation>
    <scope>NUCLEOTIDE SEQUENCE</scope>
    <source>
        <strain evidence="1">NM01_1-7b</strain>
    </source>
</reference>
<dbReference type="Proteomes" id="UP000304953">
    <property type="component" value="Unassembled WGS sequence"/>
</dbReference>
<gene>
    <name evidence="1" type="ORF">E5329_26645</name>
</gene>
<evidence type="ECO:0000313" key="1">
    <source>
        <dbReference type="EMBL" id="TGY87491.1"/>
    </source>
</evidence>
<organism evidence="1 2">
    <name type="scientific">Petralouisia muris</name>
    <dbReference type="NCBI Taxonomy" id="3032872"/>
    <lineage>
        <taxon>Bacteria</taxon>
        <taxon>Bacillati</taxon>
        <taxon>Bacillota</taxon>
        <taxon>Clostridia</taxon>
        <taxon>Lachnospirales</taxon>
        <taxon>Lachnospiraceae</taxon>
        <taxon>Petralouisia</taxon>
    </lineage>
</organism>
<accession>A0AC61RN28</accession>
<protein>
    <submittedName>
        <fullName evidence="1">Helix-turn-helix domain-containing protein</fullName>
    </submittedName>
</protein>
<sequence>MDDMKSIGSRILERRKELRLTQTDIYNKCGLATGALSKIENGIRVPSCTIFYDLACALDCSMDWLMTGKSANKHNFKLCQKEENLLNGFRELSEDDQEELIGLLEMKLRKTHKARETSAKSSGLTNTEKGNMVG</sequence>
<keyword evidence="2" id="KW-1185">Reference proteome</keyword>
<proteinExistence type="predicted"/>
<comment type="caution">
    <text evidence="1">The sequence shown here is derived from an EMBL/GenBank/DDBJ whole genome shotgun (WGS) entry which is preliminary data.</text>
</comment>
<dbReference type="EMBL" id="SRYA01000114">
    <property type="protein sequence ID" value="TGY87491.1"/>
    <property type="molecule type" value="Genomic_DNA"/>
</dbReference>